<name>A0A1H8VUK8_9GAMM</name>
<dbReference type="CDD" id="cd00082">
    <property type="entry name" value="HisKA"/>
    <property type="match status" value="1"/>
</dbReference>
<comment type="catalytic activity">
    <reaction evidence="1">
        <text>ATP + protein L-histidine = ADP + protein N-phospho-L-histidine.</text>
        <dbReference type="EC" id="2.7.13.3"/>
    </reaction>
</comment>
<dbReference type="Pfam" id="PF00512">
    <property type="entry name" value="HisKA"/>
    <property type="match status" value="1"/>
</dbReference>
<dbReference type="InterPro" id="IPR004358">
    <property type="entry name" value="Sig_transdc_His_kin-like_C"/>
</dbReference>
<dbReference type="Proteomes" id="UP000199657">
    <property type="component" value="Unassembled WGS sequence"/>
</dbReference>
<dbReference type="SUPFAM" id="SSF55874">
    <property type="entry name" value="ATPase domain of HSP90 chaperone/DNA topoisomerase II/histidine kinase"/>
    <property type="match status" value="1"/>
</dbReference>
<evidence type="ECO:0000259" key="6">
    <source>
        <dbReference type="PROSITE" id="PS50113"/>
    </source>
</evidence>
<dbReference type="InterPro" id="IPR003661">
    <property type="entry name" value="HisK_dim/P_dom"/>
</dbReference>
<dbReference type="InterPro" id="IPR036890">
    <property type="entry name" value="HATPase_C_sf"/>
</dbReference>
<evidence type="ECO:0000259" key="4">
    <source>
        <dbReference type="PROSITE" id="PS50109"/>
    </source>
</evidence>
<dbReference type="SUPFAM" id="SSF47384">
    <property type="entry name" value="Homodimeric domain of signal transducing histidine kinase"/>
    <property type="match status" value="1"/>
</dbReference>
<dbReference type="PROSITE" id="PS50109">
    <property type="entry name" value="HIS_KIN"/>
    <property type="match status" value="1"/>
</dbReference>
<dbReference type="SMART" id="SM00091">
    <property type="entry name" value="PAS"/>
    <property type="match status" value="2"/>
</dbReference>
<protein>
    <recommendedName>
        <fullName evidence="2">histidine kinase</fullName>
        <ecNumber evidence="2">2.7.13.3</ecNumber>
    </recommendedName>
</protein>
<evidence type="ECO:0000259" key="5">
    <source>
        <dbReference type="PROSITE" id="PS50112"/>
    </source>
</evidence>
<dbReference type="STRING" id="406100.SAMN04488052_1162"/>
<dbReference type="Gene3D" id="3.30.450.20">
    <property type="entry name" value="PAS domain"/>
    <property type="match status" value="2"/>
</dbReference>
<dbReference type="InterPro" id="IPR013655">
    <property type="entry name" value="PAS_fold_3"/>
</dbReference>
<feature type="domain" description="Histidine kinase" evidence="4">
    <location>
        <begin position="542"/>
        <end position="761"/>
    </location>
</feature>
<dbReference type="InterPro" id="IPR003594">
    <property type="entry name" value="HATPase_dom"/>
</dbReference>
<dbReference type="CDD" id="cd00130">
    <property type="entry name" value="PAS"/>
    <property type="match status" value="2"/>
</dbReference>
<dbReference type="PROSITE" id="PS50112">
    <property type="entry name" value="PAS"/>
    <property type="match status" value="1"/>
</dbReference>
<dbReference type="Pfam" id="PF02518">
    <property type="entry name" value="HATPase_c"/>
    <property type="match status" value="1"/>
</dbReference>
<organism evidence="7 8">
    <name type="scientific">Aquisalimonas asiatica</name>
    <dbReference type="NCBI Taxonomy" id="406100"/>
    <lineage>
        <taxon>Bacteria</taxon>
        <taxon>Pseudomonadati</taxon>
        <taxon>Pseudomonadota</taxon>
        <taxon>Gammaproteobacteria</taxon>
        <taxon>Chromatiales</taxon>
        <taxon>Ectothiorhodospiraceae</taxon>
        <taxon>Aquisalimonas</taxon>
    </lineage>
</organism>
<dbReference type="SMART" id="SM00086">
    <property type="entry name" value="PAC"/>
    <property type="match status" value="2"/>
</dbReference>
<dbReference type="AlphaFoldDB" id="A0A1H8VUK8"/>
<dbReference type="InterPro" id="IPR005467">
    <property type="entry name" value="His_kinase_dom"/>
</dbReference>
<dbReference type="SUPFAM" id="SSF55785">
    <property type="entry name" value="PYP-like sensor domain (PAS domain)"/>
    <property type="match status" value="2"/>
</dbReference>
<feature type="domain" description="PAS" evidence="5">
    <location>
        <begin position="273"/>
        <end position="343"/>
    </location>
</feature>
<feature type="domain" description="PAC" evidence="6">
    <location>
        <begin position="346"/>
        <end position="399"/>
    </location>
</feature>
<dbReference type="InterPro" id="IPR001610">
    <property type="entry name" value="PAC"/>
</dbReference>
<dbReference type="InterPro" id="IPR000014">
    <property type="entry name" value="PAS"/>
</dbReference>
<gene>
    <name evidence="7" type="ORF">SAMN04488052_1162</name>
</gene>
<dbReference type="PROSITE" id="PS50113">
    <property type="entry name" value="PAC"/>
    <property type="match status" value="1"/>
</dbReference>
<dbReference type="EC" id="2.7.13.3" evidence="2"/>
<dbReference type="NCBIfam" id="TIGR00229">
    <property type="entry name" value="sensory_box"/>
    <property type="match status" value="1"/>
</dbReference>
<dbReference type="InterPro" id="IPR035965">
    <property type="entry name" value="PAS-like_dom_sf"/>
</dbReference>
<dbReference type="PANTHER" id="PTHR43065:SF42">
    <property type="entry name" value="TWO-COMPONENT SENSOR PPRA"/>
    <property type="match status" value="1"/>
</dbReference>
<dbReference type="InterPro" id="IPR036097">
    <property type="entry name" value="HisK_dim/P_sf"/>
</dbReference>
<keyword evidence="8" id="KW-1185">Reference proteome</keyword>
<dbReference type="Gene3D" id="3.30.565.10">
    <property type="entry name" value="Histidine kinase-like ATPase, C-terminal domain"/>
    <property type="match status" value="1"/>
</dbReference>
<dbReference type="Pfam" id="PF08447">
    <property type="entry name" value="PAS_3"/>
    <property type="match status" value="1"/>
</dbReference>
<dbReference type="EMBL" id="FOEG01000016">
    <property type="protein sequence ID" value="SEP19045.1"/>
    <property type="molecule type" value="Genomic_DNA"/>
</dbReference>
<dbReference type="PRINTS" id="PR00344">
    <property type="entry name" value="BCTRLSENSOR"/>
</dbReference>
<dbReference type="GO" id="GO:0000155">
    <property type="term" value="F:phosphorelay sensor kinase activity"/>
    <property type="evidence" value="ECO:0007669"/>
    <property type="project" value="InterPro"/>
</dbReference>
<dbReference type="PANTHER" id="PTHR43065">
    <property type="entry name" value="SENSOR HISTIDINE KINASE"/>
    <property type="match status" value="1"/>
</dbReference>
<sequence length="766" mass="83202">MTNPIVSALTRAFGAAALAPDQRARVLAMSRLLEAWCPDQAYAAFVRHPAGDLLQPVAGMRRLQHGQIRRTSGGSDQGLNEHLATCTPTPLDTAASRCPDTPVLARLKAAAPDTQWQLVRAALPDGGDALFAIAEPVGADALAVAVMLAGVLQHITGAPDDPPALPEASLLWRDPCPGLLFNGRGDLVLENPAASALASQLALPGVHSLLPANHGALFRSAVQGVRSIAEVETDVADRILLWTYIPVADGRRVALRGRDATEQRRAARWSSRVDRIHRLITENTTDLISRHDRAGTFLYVSPASLQLLGRMPGELEGTTLSNLMAPAEREQQDADAKAALVERGFHTMTCRLRDAQGGYRWFEIAMRAIRDTYSGEIAEWVCISRDVTKRHRAEEETRRLAAIVAATTDLVLFSDARGSVLHFNRAAGDHLGLQHPLDSTIAVADLVAGNSREAFIQEALPTALRGGVWRGDLRLAGRGPDGSFPVSMVVMSHTGDDDALQYVSVIARDMSDREMREAQAREHQDELAHAARLSTMGELASGIAHEMNQPLASIMNYARACRNHLDRADTPDRDHLQDGLKRIDDRAQHAAQVIQRLRAFIRKDRRQITAVAVEPAVRSVIEMVAWEARRSGVRIDWTPPPRLPPVVADQVLLEQVLVNLIRNAIDASRDQDGNHDPRIWIDASHDDEADTVTIHVRDNGPGLDAHAVENLFEPFRSSKPEGVGLGLTISRSIVEQLGGTLGGEADVAGGMVFNVTLAVWTRGGEA</sequence>
<reference evidence="7 8" key="1">
    <citation type="submission" date="2016-10" db="EMBL/GenBank/DDBJ databases">
        <authorList>
            <person name="de Groot N.N."/>
        </authorList>
    </citation>
    <scope>NUCLEOTIDE SEQUENCE [LARGE SCALE GENOMIC DNA]</scope>
    <source>
        <strain evidence="7 8">CGMCC 1.6291</strain>
    </source>
</reference>
<dbReference type="SMART" id="SM00387">
    <property type="entry name" value="HATPase_c"/>
    <property type="match status" value="1"/>
</dbReference>
<dbReference type="SMART" id="SM00388">
    <property type="entry name" value="HisKA"/>
    <property type="match status" value="1"/>
</dbReference>
<dbReference type="InterPro" id="IPR000700">
    <property type="entry name" value="PAS-assoc_C"/>
</dbReference>
<keyword evidence="3" id="KW-0597">Phosphoprotein</keyword>
<evidence type="ECO:0000256" key="2">
    <source>
        <dbReference type="ARBA" id="ARBA00012438"/>
    </source>
</evidence>
<evidence type="ECO:0000313" key="8">
    <source>
        <dbReference type="Proteomes" id="UP000199657"/>
    </source>
</evidence>
<proteinExistence type="predicted"/>
<evidence type="ECO:0000256" key="1">
    <source>
        <dbReference type="ARBA" id="ARBA00000085"/>
    </source>
</evidence>
<evidence type="ECO:0000313" key="7">
    <source>
        <dbReference type="EMBL" id="SEP19045.1"/>
    </source>
</evidence>
<dbReference type="Gene3D" id="1.10.287.130">
    <property type="match status" value="1"/>
</dbReference>
<evidence type="ECO:0000256" key="3">
    <source>
        <dbReference type="ARBA" id="ARBA00022553"/>
    </source>
</evidence>
<accession>A0A1H8VUK8</accession>